<proteinExistence type="predicted"/>
<name>A0A022W7W3_TRIRU</name>
<dbReference type="AlphaFoldDB" id="A0A022W7W3"/>
<reference evidence="3" key="1">
    <citation type="submission" date="2014-02" db="EMBL/GenBank/DDBJ databases">
        <title>The Genome Sequence of Trichophyton rubrum (morphotype fischeri) CBS 288.86.</title>
        <authorList>
            <consortium name="The Broad Institute Genomics Platform"/>
            <person name="Cuomo C.A."/>
            <person name="White T.C."/>
            <person name="Graser Y."/>
            <person name="Martinez-Rossi N."/>
            <person name="Heitman J."/>
            <person name="Young S.K."/>
            <person name="Zeng Q."/>
            <person name="Gargeya S."/>
            <person name="Abouelleil A."/>
            <person name="Alvarado L."/>
            <person name="Chapman S.B."/>
            <person name="Gainer-Dewar J."/>
            <person name="Goldberg J."/>
            <person name="Griggs A."/>
            <person name="Gujja S."/>
            <person name="Hansen M."/>
            <person name="Howarth C."/>
            <person name="Imamovic A."/>
            <person name="Larimer J."/>
            <person name="Martinez D."/>
            <person name="Murphy C."/>
            <person name="Pearson M.D."/>
            <person name="Persinoti G."/>
            <person name="Poon T."/>
            <person name="Priest M."/>
            <person name="Roberts A.D."/>
            <person name="Saif S."/>
            <person name="Shea T.D."/>
            <person name="Sykes S.N."/>
            <person name="Wortman J."/>
            <person name="Nusbaum C."/>
            <person name="Birren B."/>
        </authorList>
    </citation>
    <scope>NUCLEOTIDE SEQUENCE [LARGE SCALE GENOMIC DNA]</scope>
    <source>
        <strain evidence="3">CBS 288.86</strain>
    </source>
</reference>
<dbReference type="EMBL" id="KK207782">
    <property type="protein sequence ID" value="EZF54515.1"/>
    <property type="molecule type" value="Genomic_DNA"/>
</dbReference>
<gene>
    <name evidence="3" type="ORF">H103_02709</name>
</gene>
<accession>A0A022W7W3</accession>
<evidence type="ECO:0008006" key="4">
    <source>
        <dbReference type="Google" id="ProtNLM"/>
    </source>
</evidence>
<feature type="compositionally biased region" description="Basic and acidic residues" evidence="1">
    <location>
        <begin position="57"/>
        <end position="90"/>
    </location>
</feature>
<feature type="signal peptide" evidence="2">
    <location>
        <begin position="1"/>
        <end position="24"/>
    </location>
</feature>
<evidence type="ECO:0000313" key="3">
    <source>
        <dbReference type="EMBL" id="EZF54515.1"/>
    </source>
</evidence>
<feature type="region of interest" description="Disordered" evidence="1">
    <location>
        <begin position="43"/>
        <end position="90"/>
    </location>
</feature>
<feature type="chain" id="PRO_5001511318" description="BZIP domain-containing protein" evidence="2">
    <location>
        <begin position="25"/>
        <end position="130"/>
    </location>
</feature>
<dbReference type="HOGENOM" id="CLU_1939624_0_0_1"/>
<protein>
    <recommendedName>
        <fullName evidence="4">BZIP domain-containing protein</fullName>
    </recommendedName>
</protein>
<organism evidence="3">
    <name type="scientific">Trichophyton rubrum CBS 288.86</name>
    <dbReference type="NCBI Taxonomy" id="1215330"/>
    <lineage>
        <taxon>Eukaryota</taxon>
        <taxon>Fungi</taxon>
        <taxon>Dikarya</taxon>
        <taxon>Ascomycota</taxon>
        <taxon>Pezizomycotina</taxon>
        <taxon>Eurotiomycetes</taxon>
        <taxon>Eurotiomycetidae</taxon>
        <taxon>Onygenales</taxon>
        <taxon>Arthrodermataceae</taxon>
        <taxon>Trichophyton</taxon>
    </lineage>
</organism>
<keyword evidence="2" id="KW-0732">Signal</keyword>
<dbReference type="Proteomes" id="UP000023758">
    <property type="component" value="Unassembled WGS sequence"/>
</dbReference>
<sequence length="130" mass="15178">MNFTGFSSHKSMTLFFFSFGFTFSVDESRGAVLDDTVKYKRVSTVPVAKGPPAERNGQSERKEREKNDDEKETSQREKKQRRDDLRVLTRQERRESETLCMYTCSLRGGRMHAWKLWPLSSVRPPRQPGQ</sequence>
<evidence type="ECO:0000256" key="1">
    <source>
        <dbReference type="SAM" id="MobiDB-lite"/>
    </source>
</evidence>
<evidence type="ECO:0000256" key="2">
    <source>
        <dbReference type="SAM" id="SignalP"/>
    </source>
</evidence>